<accession>A0ABW4XA95</accession>
<feature type="region of interest" description="Disordered" evidence="8">
    <location>
        <begin position="43"/>
        <end position="68"/>
    </location>
</feature>
<evidence type="ECO:0000259" key="9">
    <source>
        <dbReference type="Pfam" id="PF00535"/>
    </source>
</evidence>
<feature type="domain" description="Glycosyltransferase 2-like" evidence="9">
    <location>
        <begin position="9"/>
        <end position="123"/>
    </location>
</feature>
<keyword evidence="5 10" id="KW-0378">Hydrolase</keyword>
<gene>
    <name evidence="10" type="ORF">ACFSHS_08180</name>
</gene>
<dbReference type="RefSeq" id="WP_376873952.1">
    <property type="nucleotide sequence ID" value="NZ_JBHUHP010000009.1"/>
</dbReference>
<proteinExistence type="inferred from homology"/>
<comment type="subcellular location">
    <subcellularLocation>
        <location evidence="1">Cytoplasm</location>
    </subcellularLocation>
</comment>
<evidence type="ECO:0000256" key="6">
    <source>
        <dbReference type="ARBA" id="ARBA00023277"/>
    </source>
</evidence>
<dbReference type="InterPro" id="IPR029044">
    <property type="entry name" value="Nucleotide-diphossugar_trans"/>
</dbReference>
<dbReference type="Gene3D" id="3.40.50.1000">
    <property type="entry name" value="HAD superfamily/HAD-like"/>
    <property type="match status" value="1"/>
</dbReference>
<dbReference type="InterPro" id="IPR006549">
    <property type="entry name" value="HAD-SF_hydro_IIIA"/>
</dbReference>
<comment type="caution">
    <text evidence="10">The sequence shown here is derived from an EMBL/GenBank/DDBJ whole genome shotgun (WGS) entry which is preliminary data.</text>
</comment>
<evidence type="ECO:0000256" key="4">
    <source>
        <dbReference type="ARBA" id="ARBA00022723"/>
    </source>
</evidence>
<keyword evidence="4" id="KW-0479">Metal-binding</keyword>
<dbReference type="PANTHER" id="PTHR42891">
    <property type="entry name" value="D-GLYCERO-BETA-D-MANNO-HEPTOSE-1,7-BISPHOSPHATE 7-PHOSPHATASE"/>
    <property type="match status" value="1"/>
</dbReference>
<keyword evidence="6" id="KW-0119">Carbohydrate metabolism</keyword>
<dbReference type="EMBL" id="JBHUHP010000009">
    <property type="protein sequence ID" value="MFD2091553.1"/>
    <property type="molecule type" value="Genomic_DNA"/>
</dbReference>
<dbReference type="InterPro" id="IPR001173">
    <property type="entry name" value="Glyco_trans_2-like"/>
</dbReference>
<dbReference type="InterPro" id="IPR023214">
    <property type="entry name" value="HAD_sf"/>
</dbReference>
<dbReference type="NCBIfam" id="TIGR01662">
    <property type="entry name" value="HAD-SF-IIIA"/>
    <property type="match status" value="1"/>
</dbReference>
<evidence type="ECO:0000256" key="3">
    <source>
        <dbReference type="ARBA" id="ARBA00022490"/>
    </source>
</evidence>
<evidence type="ECO:0000313" key="11">
    <source>
        <dbReference type="Proteomes" id="UP001597402"/>
    </source>
</evidence>
<comment type="similarity">
    <text evidence="2">Belongs to the GmhB family.</text>
</comment>
<dbReference type="GO" id="GO:0016787">
    <property type="term" value="F:hydrolase activity"/>
    <property type="evidence" value="ECO:0007669"/>
    <property type="project" value="UniProtKB-KW"/>
</dbReference>
<dbReference type="Pfam" id="PF13242">
    <property type="entry name" value="Hydrolase_like"/>
    <property type="match status" value="1"/>
</dbReference>
<evidence type="ECO:0000256" key="1">
    <source>
        <dbReference type="ARBA" id="ARBA00004496"/>
    </source>
</evidence>
<reference evidence="11" key="1">
    <citation type="journal article" date="2019" name="Int. J. Syst. Evol. Microbiol.">
        <title>The Global Catalogue of Microorganisms (GCM) 10K type strain sequencing project: providing services to taxonomists for standard genome sequencing and annotation.</title>
        <authorList>
            <consortium name="The Broad Institute Genomics Platform"/>
            <consortium name="The Broad Institute Genome Sequencing Center for Infectious Disease"/>
            <person name="Wu L."/>
            <person name="Ma J."/>
        </authorList>
    </citation>
    <scope>NUCLEOTIDE SEQUENCE [LARGE SCALE GENOMIC DNA]</scope>
    <source>
        <strain evidence="11">JCM 3338</strain>
    </source>
</reference>
<dbReference type="NCBIfam" id="TIGR01509">
    <property type="entry name" value="HAD-SF-IA-v3"/>
    <property type="match status" value="1"/>
</dbReference>
<dbReference type="NCBIfam" id="TIGR01549">
    <property type="entry name" value="HAD-SF-IA-v1"/>
    <property type="match status" value="1"/>
</dbReference>
<evidence type="ECO:0000256" key="5">
    <source>
        <dbReference type="ARBA" id="ARBA00022801"/>
    </source>
</evidence>
<evidence type="ECO:0000256" key="2">
    <source>
        <dbReference type="ARBA" id="ARBA00005628"/>
    </source>
</evidence>
<evidence type="ECO:0000256" key="8">
    <source>
        <dbReference type="SAM" id="MobiDB-lite"/>
    </source>
</evidence>
<name>A0ABW4XA95_9ACTN</name>
<evidence type="ECO:0000313" key="10">
    <source>
        <dbReference type="EMBL" id="MFD2091553.1"/>
    </source>
</evidence>
<dbReference type="InterPro" id="IPR036412">
    <property type="entry name" value="HAD-like_sf"/>
</dbReference>
<dbReference type="Pfam" id="PF00535">
    <property type="entry name" value="Glycos_transf_2"/>
    <property type="match status" value="1"/>
</dbReference>
<keyword evidence="3" id="KW-0963">Cytoplasm</keyword>
<dbReference type="NCBIfam" id="TIGR01656">
    <property type="entry name" value="Histidinol-ppas"/>
    <property type="match status" value="1"/>
</dbReference>
<dbReference type="InterPro" id="IPR006543">
    <property type="entry name" value="Histidinol-phos"/>
</dbReference>
<dbReference type="SUPFAM" id="SSF53448">
    <property type="entry name" value="Nucleotide-diphospho-sugar transferases"/>
    <property type="match status" value="1"/>
</dbReference>
<dbReference type="InterPro" id="IPR006439">
    <property type="entry name" value="HAD-SF_hydro_IA"/>
</dbReference>
<evidence type="ECO:0000256" key="7">
    <source>
        <dbReference type="ARBA" id="ARBA00031828"/>
    </source>
</evidence>
<dbReference type="SUPFAM" id="SSF56784">
    <property type="entry name" value="HAD-like"/>
    <property type="match status" value="1"/>
</dbReference>
<sequence>MDGGLGTSTVVVPTIGRPSLDVLLDALATASGPRPAELILVDDRPAGSPLRPDRPGLPPVRVVRTGGGGPARARNLGWRTARTEWIAFLDDDVVPDPDWYQRLAEDLARLPADVAGSQGRVRVPLPPDRRPTDWERGTAGLATSSWITADLAYRRAALSAVGGFDERFPRAFREDSDLALRVMDTGARLVRGRRWITHPVRPADRWISVRVQAGNADDVLMRRLHGPDWRTRADAPLGRRPQHTAVTAAALAAAGLAAGGRPRAAAVAAAAWLAGTAEFAWARIAPGPRTRAEVATMAATSALIPPVATWHWLRGVVRHRRVARWRGLPDLVLFDRDGTLVHDFPYNGDPDWVRPVAGAKEALDRLRARGVRVGVVSNQSGVARGLITREQVDACMDRLAELLGPFDTLQVCPHGPDDGCSCRKPAPGMVKAACAQLDVEPARCVVIGDIGADVEAAEAAGAVGIMVPTPVTRRAEVQAAARRAQTLTAAVDDVLAGRW</sequence>
<dbReference type="PANTHER" id="PTHR42891:SF1">
    <property type="entry name" value="D-GLYCERO-BETA-D-MANNO-HEPTOSE-1,7-BISPHOSPHATE 7-PHOSPHATASE"/>
    <property type="match status" value="1"/>
</dbReference>
<dbReference type="Proteomes" id="UP001597402">
    <property type="component" value="Unassembled WGS sequence"/>
</dbReference>
<organism evidence="10 11">
    <name type="scientific">Blastococcus deserti</name>
    <dbReference type="NCBI Taxonomy" id="2259033"/>
    <lineage>
        <taxon>Bacteria</taxon>
        <taxon>Bacillati</taxon>
        <taxon>Actinomycetota</taxon>
        <taxon>Actinomycetes</taxon>
        <taxon>Geodermatophilales</taxon>
        <taxon>Geodermatophilaceae</taxon>
        <taxon>Blastococcus</taxon>
    </lineage>
</organism>
<dbReference type="Gene3D" id="3.90.550.10">
    <property type="entry name" value="Spore Coat Polysaccharide Biosynthesis Protein SpsA, Chain A"/>
    <property type="match status" value="1"/>
</dbReference>
<keyword evidence="11" id="KW-1185">Reference proteome</keyword>
<protein>
    <recommendedName>
        <fullName evidence="7">D,D-heptose 1,7-bisphosphate phosphatase</fullName>
    </recommendedName>
</protein>
<dbReference type="InterPro" id="IPR004446">
    <property type="entry name" value="Heptose_bisP_phosphatase"/>
</dbReference>